<proteinExistence type="predicted"/>
<feature type="non-terminal residue" evidence="1">
    <location>
        <position position="1"/>
    </location>
</feature>
<dbReference type="EMBL" id="BARS01015537">
    <property type="protein sequence ID" value="GAF91571.1"/>
    <property type="molecule type" value="Genomic_DNA"/>
</dbReference>
<evidence type="ECO:0000313" key="1">
    <source>
        <dbReference type="EMBL" id="GAF91571.1"/>
    </source>
</evidence>
<organism evidence="1">
    <name type="scientific">marine sediment metagenome</name>
    <dbReference type="NCBI Taxonomy" id="412755"/>
    <lineage>
        <taxon>unclassified sequences</taxon>
        <taxon>metagenomes</taxon>
        <taxon>ecological metagenomes</taxon>
    </lineage>
</organism>
<sequence length="268" mass="30168">SVTFSLASGEQVTKPVDLTVHDFVLPFPFTLLTASDTHDLGDGIHANQPYDDEILIEYGMDPTRIYGGYDDMMAGGLDFFKQRIAMGQKRFSLYGGALDKYRDFLNKVQEAGLMDHFFFYAYDEVRPGKYEEMGNWTKERNEEFGIKTLVTVNQPNYGTPETANLANIWCPSNYITPDRVQTLRDASCDVWMYGAAGRRRYFPNHASSLRSLATSAEEASYTRQPTGAAKPQSLRRRCCAARSAVSIGSGFSPSQLTARRTLRRPRFA</sequence>
<protein>
    <submittedName>
        <fullName evidence="1">Uncharacterized protein</fullName>
    </submittedName>
</protein>
<name>X0TWL5_9ZZZZ</name>
<dbReference type="AlphaFoldDB" id="X0TWL5"/>
<accession>X0TWL5</accession>
<reference evidence="1" key="1">
    <citation type="journal article" date="2014" name="Front. Microbiol.">
        <title>High frequency of phylogenetically diverse reductive dehalogenase-homologous genes in deep subseafloor sedimentary metagenomes.</title>
        <authorList>
            <person name="Kawai M."/>
            <person name="Futagami T."/>
            <person name="Toyoda A."/>
            <person name="Takaki Y."/>
            <person name="Nishi S."/>
            <person name="Hori S."/>
            <person name="Arai W."/>
            <person name="Tsubouchi T."/>
            <person name="Morono Y."/>
            <person name="Uchiyama I."/>
            <person name="Ito T."/>
            <person name="Fujiyama A."/>
            <person name="Inagaki F."/>
            <person name="Takami H."/>
        </authorList>
    </citation>
    <scope>NUCLEOTIDE SEQUENCE</scope>
    <source>
        <strain evidence="1">Expedition CK06-06</strain>
    </source>
</reference>
<gene>
    <name evidence="1" type="ORF">S01H1_25694</name>
</gene>
<comment type="caution">
    <text evidence="1">The sequence shown here is derived from an EMBL/GenBank/DDBJ whole genome shotgun (WGS) entry which is preliminary data.</text>
</comment>